<name>A0AB39YHT9_9ACTN</name>
<evidence type="ECO:0000313" key="3">
    <source>
        <dbReference type="EMBL" id="XDV69467.1"/>
    </source>
</evidence>
<evidence type="ECO:0000256" key="2">
    <source>
        <dbReference type="SAM" id="SignalP"/>
    </source>
</evidence>
<dbReference type="EMBL" id="CP165728">
    <property type="protein sequence ID" value="XDV69467.1"/>
    <property type="molecule type" value="Genomic_DNA"/>
</dbReference>
<feature type="compositionally biased region" description="Low complexity" evidence="1">
    <location>
        <begin position="33"/>
        <end position="48"/>
    </location>
</feature>
<dbReference type="RefSeq" id="WP_369780655.1">
    <property type="nucleotide sequence ID" value="NZ_CP165728.1"/>
</dbReference>
<organism evidence="3">
    <name type="scientific">Streptomyces sp. R33</name>
    <dbReference type="NCBI Taxonomy" id="3238629"/>
    <lineage>
        <taxon>Bacteria</taxon>
        <taxon>Bacillati</taxon>
        <taxon>Actinomycetota</taxon>
        <taxon>Actinomycetes</taxon>
        <taxon>Kitasatosporales</taxon>
        <taxon>Streptomycetaceae</taxon>
        <taxon>Streptomyces</taxon>
    </lineage>
</organism>
<gene>
    <name evidence="3" type="ORF">AB5J51_41865</name>
</gene>
<sequence>MRVSVRPLALALSLTAGLVAGCGPAADDAKPGSTASKAVSAPAPSSEPKLVAHDPPSWFDARGKVALPEAATKGRTNLAGQVRGGGTDLPVLLHDTRAFVVSPTGVQVVDLATGRTVAEETARGEALRSNSEGYILPPVLAGAEVLTPFLMKTPALPWSPWSAVTARSRTASTPLRTPCAGPIPV</sequence>
<dbReference type="PROSITE" id="PS51257">
    <property type="entry name" value="PROKAR_LIPOPROTEIN"/>
    <property type="match status" value="1"/>
</dbReference>
<feature type="signal peptide" evidence="2">
    <location>
        <begin position="1"/>
        <end position="25"/>
    </location>
</feature>
<keyword evidence="3" id="KW-0614">Plasmid</keyword>
<dbReference type="AlphaFoldDB" id="A0AB39YHT9"/>
<protein>
    <submittedName>
        <fullName evidence="3">Uncharacterized protein</fullName>
    </submittedName>
</protein>
<reference evidence="3" key="1">
    <citation type="submission" date="2024-08" db="EMBL/GenBank/DDBJ databases">
        <authorList>
            <person name="Yu S.T."/>
        </authorList>
    </citation>
    <scope>NUCLEOTIDE SEQUENCE</scope>
    <source>
        <strain evidence="3">R33</strain>
        <plasmid evidence="3">unnamed1</plasmid>
    </source>
</reference>
<proteinExistence type="predicted"/>
<feature type="chain" id="PRO_5044275196" evidence="2">
    <location>
        <begin position="26"/>
        <end position="185"/>
    </location>
</feature>
<keyword evidence="2" id="KW-0732">Signal</keyword>
<geneLocation type="plasmid" evidence="3">
    <name>unnamed1</name>
</geneLocation>
<evidence type="ECO:0000256" key="1">
    <source>
        <dbReference type="SAM" id="MobiDB-lite"/>
    </source>
</evidence>
<feature type="region of interest" description="Disordered" evidence="1">
    <location>
        <begin position="25"/>
        <end position="55"/>
    </location>
</feature>
<accession>A0AB39YHT9</accession>